<dbReference type="Proteomes" id="UP000764110">
    <property type="component" value="Unassembled WGS sequence"/>
</dbReference>
<reference evidence="5 6" key="1">
    <citation type="submission" date="2020-07" db="EMBL/GenBank/DDBJ databases">
        <title>Metarhizium humberi genome.</title>
        <authorList>
            <person name="Lysoe E."/>
        </authorList>
    </citation>
    <scope>NUCLEOTIDE SEQUENCE [LARGE SCALE GENOMIC DNA]</scope>
    <source>
        <strain evidence="5 6">ESALQ1638</strain>
    </source>
</reference>
<dbReference type="SUPFAM" id="SSF101751">
    <property type="entry name" value="Hydrophobin II, HfbII"/>
    <property type="match status" value="1"/>
</dbReference>
<dbReference type="AlphaFoldDB" id="A0A9P8MHP5"/>
<keyword evidence="4" id="KW-0732">Signal</keyword>
<dbReference type="Gene3D" id="3.20.120.10">
    <property type="entry name" value="Hydrophobin"/>
    <property type="match status" value="1"/>
</dbReference>
<evidence type="ECO:0000256" key="2">
    <source>
        <dbReference type="ARBA" id="ARBA00009576"/>
    </source>
</evidence>
<dbReference type="Pfam" id="PF06766">
    <property type="entry name" value="Hydrophobin_2"/>
    <property type="match status" value="1"/>
</dbReference>
<dbReference type="InterPro" id="IPR036686">
    <property type="entry name" value="Class_II_Hydrophobin_sf"/>
</dbReference>
<comment type="subcellular location">
    <subcellularLocation>
        <location evidence="1">Cell envelope</location>
    </subcellularLocation>
</comment>
<dbReference type="InterPro" id="IPR010636">
    <property type="entry name" value="Class_II_hydrophobin"/>
</dbReference>
<evidence type="ECO:0000313" key="5">
    <source>
        <dbReference type="EMBL" id="KAH0600502.1"/>
    </source>
</evidence>
<keyword evidence="3" id="KW-1015">Disulfide bond</keyword>
<evidence type="ECO:0000256" key="4">
    <source>
        <dbReference type="SAM" id="SignalP"/>
    </source>
</evidence>
<accession>A0A9P8MHP5</accession>
<gene>
    <name evidence="5" type="ORF">MHUMG1_01499</name>
</gene>
<comment type="caution">
    <text evidence="5">The sequence shown here is derived from an EMBL/GenBank/DDBJ whole genome shotgun (WGS) entry which is preliminary data.</text>
</comment>
<feature type="chain" id="PRO_5040442817" description="Hydrophobin 2" evidence="4">
    <location>
        <begin position="17"/>
        <end position="96"/>
    </location>
</feature>
<evidence type="ECO:0000313" key="6">
    <source>
        <dbReference type="Proteomes" id="UP000764110"/>
    </source>
</evidence>
<dbReference type="EMBL" id="JACEFI010000002">
    <property type="protein sequence ID" value="KAH0600502.1"/>
    <property type="molecule type" value="Genomic_DNA"/>
</dbReference>
<evidence type="ECO:0000256" key="1">
    <source>
        <dbReference type="ARBA" id="ARBA00004196"/>
    </source>
</evidence>
<evidence type="ECO:0000256" key="3">
    <source>
        <dbReference type="ARBA" id="ARBA00023157"/>
    </source>
</evidence>
<proteinExistence type="inferred from homology"/>
<dbReference type="PANTHER" id="PTHR42341:SF1">
    <property type="entry name" value="HYDROPHOBIN"/>
    <property type="match status" value="1"/>
</dbReference>
<name>A0A9P8MHP5_9HYPO</name>
<protein>
    <recommendedName>
        <fullName evidence="7">Hydrophobin 2</fullName>
    </recommendedName>
</protein>
<organism evidence="5 6">
    <name type="scientific">Metarhizium humberi</name>
    <dbReference type="NCBI Taxonomy" id="2596975"/>
    <lineage>
        <taxon>Eukaryota</taxon>
        <taxon>Fungi</taxon>
        <taxon>Dikarya</taxon>
        <taxon>Ascomycota</taxon>
        <taxon>Pezizomycotina</taxon>
        <taxon>Sordariomycetes</taxon>
        <taxon>Hypocreomycetidae</taxon>
        <taxon>Hypocreales</taxon>
        <taxon>Clavicipitaceae</taxon>
        <taxon>Metarhizium</taxon>
    </lineage>
</organism>
<dbReference type="PANTHER" id="PTHR42341">
    <property type="entry name" value="HYDROPHOBIN"/>
    <property type="match status" value="1"/>
</dbReference>
<comment type="similarity">
    <text evidence="2">Belongs to the cerato-ulmin hydrophobin family.</text>
</comment>
<feature type="signal peptide" evidence="4">
    <location>
        <begin position="1"/>
        <end position="16"/>
    </location>
</feature>
<evidence type="ECO:0008006" key="7">
    <source>
        <dbReference type="Google" id="ProtNLM"/>
    </source>
</evidence>
<keyword evidence="6" id="KW-1185">Reference proteome</keyword>
<sequence length="96" mass="9450">MKFLAVAALLEGAAIAAPTYNTGGGSVCAAGLYSNAQCCSADLLGVIGLDCKSPSEVPRDGTHLKEICARTGGKALCCVLPVAGQNVLCAAPPGSV</sequence>
<dbReference type="CDD" id="cd23508">
    <property type="entry name" value="hydrophobin_II"/>
    <property type="match status" value="1"/>
</dbReference>
<dbReference type="GO" id="GO:0005576">
    <property type="term" value="C:extracellular region"/>
    <property type="evidence" value="ECO:0007669"/>
    <property type="project" value="InterPro"/>
</dbReference>